<feature type="region of interest" description="Disordered" evidence="1">
    <location>
        <begin position="67"/>
        <end position="91"/>
    </location>
</feature>
<feature type="region of interest" description="Disordered" evidence="1">
    <location>
        <begin position="116"/>
        <end position="145"/>
    </location>
</feature>
<evidence type="ECO:0000313" key="2">
    <source>
        <dbReference type="EMBL" id="KAK4289611.1"/>
    </source>
</evidence>
<protein>
    <submittedName>
        <fullName evidence="2">Uncharacterized protein</fullName>
    </submittedName>
</protein>
<comment type="caution">
    <text evidence="2">The sequence shown here is derived from an EMBL/GenBank/DDBJ whole genome shotgun (WGS) entry which is preliminary data.</text>
</comment>
<evidence type="ECO:0000313" key="3">
    <source>
        <dbReference type="Proteomes" id="UP001292094"/>
    </source>
</evidence>
<accession>A0AAE1TLI4</accession>
<dbReference type="AlphaFoldDB" id="A0AAE1TLI4"/>
<reference evidence="2" key="1">
    <citation type="submission" date="2023-11" db="EMBL/GenBank/DDBJ databases">
        <title>Genome assemblies of two species of porcelain crab, Petrolisthes cinctipes and Petrolisthes manimaculis (Anomura: Porcellanidae).</title>
        <authorList>
            <person name="Angst P."/>
        </authorList>
    </citation>
    <scope>NUCLEOTIDE SEQUENCE</scope>
    <source>
        <strain evidence="2">PB745_02</strain>
        <tissue evidence="2">Gill</tissue>
    </source>
</reference>
<feature type="compositionally biased region" description="Gly residues" evidence="1">
    <location>
        <begin position="1"/>
        <end position="13"/>
    </location>
</feature>
<dbReference type="Proteomes" id="UP001292094">
    <property type="component" value="Unassembled WGS sequence"/>
</dbReference>
<feature type="compositionally biased region" description="Polar residues" evidence="1">
    <location>
        <begin position="40"/>
        <end position="51"/>
    </location>
</feature>
<sequence length="145" mass="15413">MSEAGQDGGGGGATSLYLADDSNGDINGDDDNTMTGGSTLSLQGEEQHNSATAQLFSRRLYMSPGRHYHSDDSSVRRVLQAPSAPTPPRTRMIHSLSDYGLYPASYLSGLALSTMVPSEPGEDIQPLSPPPSPHPSLNLYVPCRH</sequence>
<dbReference type="EMBL" id="JAWZYT010005787">
    <property type="protein sequence ID" value="KAK4289611.1"/>
    <property type="molecule type" value="Genomic_DNA"/>
</dbReference>
<name>A0AAE1TLI4_9EUCA</name>
<organism evidence="2 3">
    <name type="scientific">Petrolisthes manimaculis</name>
    <dbReference type="NCBI Taxonomy" id="1843537"/>
    <lineage>
        <taxon>Eukaryota</taxon>
        <taxon>Metazoa</taxon>
        <taxon>Ecdysozoa</taxon>
        <taxon>Arthropoda</taxon>
        <taxon>Crustacea</taxon>
        <taxon>Multicrustacea</taxon>
        <taxon>Malacostraca</taxon>
        <taxon>Eumalacostraca</taxon>
        <taxon>Eucarida</taxon>
        <taxon>Decapoda</taxon>
        <taxon>Pleocyemata</taxon>
        <taxon>Anomura</taxon>
        <taxon>Galatheoidea</taxon>
        <taxon>Porcellanidae</taxon>
        <taxon>Petrolisthes</taxon>
    </lineage>
</organism>
<keyword evidence="3" id="KW-1185">Reference proteome</keyword>
<gene>
    <name evidence="2" type="ORF">Pmani_037428</name>
</gene>
<feature type="region of interest" description="Disordered" evidence="1">
    <location>
        <begin position="1"/>
        <end position="51"/>
    </location>
</feature>
<proteinExistence type="predicted"/>
<evidence type="ECO:0000256" key="1">
    <source>
        <dbReference type="SAM" id="MobiDB-lite"/>
    </source>
</evidence>